<dbReference type="OrthoDB" id="2896931at2"/>
<proteinExistence type="predicted"/>
<evidence type="ECO:0000313" key="2">
    <source>
        <dbReference type="Proteomes" id="UP000027602"/>
    </source>
</evidence>
<reference evidence="1 2" key="1">
    <citation type="journal article" date="2015" name="BMC Genomics">
        <title>Transcriptome analysis of thermophilic methylotrophic Bacillus methanolicus MGA3 using RNA-sequencing provides detailed insights into its previously uncharted transcriptional landscape.</title>
        <authorList>
            <person name="Irla M."/>
            <person name="Neshat A."/>
            <person name="Brautaset T."/>
            <person name="Ruckert C."/>
            <person name="Kalinowski J."/>
            <person name="Wendisch V.F."/>
        </authorList>
    </citation>
    <scope>NUCLEOTIDE SEQUENCE [LARGE SCALE GENOMIC DNA]</scope>
    <source>
        <strain evidence="2">MGA3 / ATCC 53907</strain>
    </source>
</reference>
<organism evidence="1 2">
    <name type="scientific">Bacillus methanolicus (strain MGA3 / ATCC 53907)</name>
    <dbReference type="NCBI Taxonomy" id="796606"/>
    <lineage>
        <taxon>Bacteria</taxon>
        <taxon>Bacillati</taxon>
        <taxon>Bacillota</taxon>
        <taxon>Bacilli</taxon>
        <taxon>Bacillales</taxon>
        <taxon>Bacillaceae</taxon>
        <taxon>Bacillus</taxon>
    </lineage>
</organism>
<dbReference type="KEGG" id="bmet:BMMGA3_09305"/>
<evidence type="ECO:0000313" key="1">
    <source>
        <dbReference type="EMBL" id="AIE60261.1"/>
    </source>
</evidence>
<dbReference type="RefSeq" id="WP_004434553.1">
    <property type="nucleotide sequence ID" value="NZ_ADWW01000002.1"/>
</dbReference>
<dbReference type="HOGENOM" id="CLU_194316_0_0_9"/>
<dbReference type="STRING" id="796606.BMMGA3_09305"/>
<keyword evidence="2" id="KW-1185">Reference proteome</keyword>
<dbReference type="EMBL" id="CP007739">
    <property type="protein sequence ID" value="AIE60261.1"/>
    <property type="molecule type" value="Genomic_DNA"/>
</dbReference>
<protein>
    <recommendedName>
        <fullName evidence="3">Group-specific protein</fullName>
    </recommendedName>
</protein>
<sequence>MQTKEMRLRRIQHLAYEIMDEMNLKKEPRQFDTLRLVIDNLSRAIGDLSDPLGDYSLDYIEEKVGNAHYLLFKSEKKIPFHS</sequence>
<accession>I3E933</accession>
<dbReference type="AlphaFoldDB" id="I3E933"/>
<name>I3E933_BACMM</name>
<dbReference type="Proteomes" id="UP000027602">
    <property type="component" value="Chromosome"/>
</dbReference>
<evidence type="ECO:0008006" key="3">
    <source>
        <dbReference type="Google" id="ProtNLM"/>
    </source>
</evidence>
<gene>
    <name evidence="1" type="ORF">BMMGA3_09305</name>
</gene>
<dbReference type="eggNOG" id="ENOG5030P7H">
    <property type="taxonomic scope" value="Bacteria"/>
</dbReference>